<proteinExistence type="predicted"/>
<gene>
    <name evidence="2" type="ORF">Spa11_46030</name>
</gene>
<organism evidence="2 3">
    <name type="scientific">Botrimarina mediterranea</name>
    <dbReference type="NCBI Taxonomy" id="2528022"/>
    <lineage>
        <taxon>Bacteria</taxon>
        <taxon>Pseudomonadati</taxon>
        <taxon>Planctomycetota</taxon>
        <taxon>Planctomycetia</taxon>
        <taxon>Pirellulales</taxon>
        <taxon>Lacipirellulaceae</taxon>
        <taxon>Botrimarina</taxon>
    </lineage>
</organism>
<evidence type="ECO:0000313" key="3">
    <source>
        <dbReference type="Proteomes" id="UP000316426"/>
    </source>
</evidence>
<keyword evidence="1" id="KW-0812">Transmembrane</keyword>
<protein>
    <submittedName>
        <fullName evidence="2">Uncharacterized protein</fullName>
    </submittedName>
</protein>
<sequence length="97" mass="10844">MVSESETGKIEQSALRFKRPASSLNSVPFASFLMSLAFGTIYVVRGFGEDGLSGLQRCGEPLPLGLMFLIAALYQWECWRRQKALCVIKKNLQQKAE</sequence>
<keyword evidence="1" id="KW-0472">Membrane</keyword>
<dbReference type="Proteomes" id="UP000316426">
    <property type="component" value="Chromosome"/>
</dbReference>
<dbReference type="EMBL" id="CP036349">
    <property type="protein sequence ID" value="QDV76373.1"/>
    <property type="molecule type" value="Genomic_DNA"/>
</dbReference>
<keyword evidence="1" id="KW-1133">Transmembrane helix</keyword>
<dbReference type="KEGG" id="bmei:Spa11_46030"/>
<accession>A0A518KF20</accession>
<keyword evidence="3" id="KW-1185">Reference proteome</keyword>
<evidence type="ECO:0000313" key="2">
    <source>
        <dbReference type="EMBL" id="QDV76373.1"/>
    </source>
</evidence>
<dbReference type="AlphaFoldDB" id="A0A518KF20"/>
<reference evidence="2 3" key="1">
    <citation type="submission" date="2019-02" db="EMBL/GenBank/DDBJ databases">
        <title>Deep-cultivation of Planctomycetes and their phenomic and genomic characterization uncovers novel biology.</title>
        <authorList>
            <person name="Wiegand S."/>
            <person name="Jogler M."/>
            <person name="Boedeker C."/>
            <person name="Pinto D."/>
            <person name="Vollmers J."/>
            <person name="Rivas-Marin E."/>
            <person name="Kohn T."/>
            <person name="Peeters S.H."/>
            <person name="Heuer A."/>
            <person name="Rast P."/>
            <person name="Oberbeckmann S."/>
            <person name="Bunk B."/>
            <person name="Jeske O."/>
            <person name="Meyerdierks A."/>
            <person name="Storesund J.E."/>
            <person name="Kallscheuer N."/>
            <person name="Luecker S."/>
            <person name="Lage O.M."/>
            <person name="Pohl T."/>
            <person name="Merkel B.J."/>
            <person name="Hornburger P."/>
            <person name="Mueller R.-W."/>
            <person name="Bruemmer F."/>
            <person name="Labrenz M."/>
            <person name="Spormann A.M."/>
            <person name="Op den Camp H."/>
            <person name="Overmann J."/>
            <person name="Amann R."/>
            <person name="Jetten M.S.M."/>
            <person name="Mascher T."/>
            <person name="Medema M.H."/>
            <person name="Devos D.P."/>
            <person name="Kaster A.-K."/>
            <person name="Ovreas L."/>
            <person name="Rohde M."/>
            <person name="Galperin M.Y."/>
            <person name="Jogler C."/>
        </authorList>
    </citation>
    <scope>NUCLEOTIDE SEQUENCE [LARGE SCALE GENOMIC DNA]</scope>
    <source>
        <strain evidence="2 3">Spa11</strain>
    </source>
</reference>
<evidence type="ECO:0000256" key="1">
    <source>
        <dbReference type="SAM" id="Phobius"/>
    </source>
</evidence>
<name>A0A518KF20_9BACT</name>
<feature type="transmembrane region" description="Helical" evidence="1">
    <location>
        <begin position="21"/>
        <end position="42"/>
    </location>
</feature>